<dbReference type="EMBL" id="AWGB01000023">
    <property type="protein sequence ID" value="ESQ90491.1"/>
    <property type="molecule type" value="Genomic_DNA"/>
</dbReference>
<dbReference type="Proteomes" id="UP000017837">
    <property type="component" value="Unassembled WGS sequence"/>
</dbReference>
<dbReference type="InterPro" id="IPR036942">
    <property type="entry name" value="Beta-barrel_TonB_sf"/>
</dbReference>
<accession>V4PQB5</accession>
<proteinExistence type="inferred from homology"/>
<evidence type="ECO:0000259" key="12">
    <source>
        <dbReference type="Pfam" id="PF07715"/>
    </source>
</evidence>
<keyword evidence="6 8" id="KW-0472">Membrane</keyword>
<comment type="caution">
    <text evidence="13">The sequence shown here is derived from an EMBL/GenBank/DDBJ whole genome shotgun (WGS) entry which is preliminary data.</text>
</comment>
<evidence type="ECO:0000256" key="5">
    <source>
        <dbReference type="ARBA" id="ARBA00023077"/>
    </source>
</evidence>
<evidence type="ECO:0000256" key="2">
    <source>
        <dbReference type="ARBA" id="ARBA00022448"/>
    </source>
</evidence>
<dbReference type="SUPFAM" id="SSF56935">
    <property type="entry name" value="Porins"/>
    <property type="match status" value="1"/>
</dbReference>
<organism evidence="13 14">
    <name type="scientific">Asticcacaulis benevestitus DSM 16100 = ATCC BAA-896</name>
    <dbReference type="NCBI Taxonomy" id="1121022"/>
    <lineage>
        <taxon>Bacteria</taxon>
        <taxon>Pseudomonadati</taxon>
        <taxon>Pseudomonadota</taxon>
        <taxon>Alphaproteobacteria</taxon>
        <taxon>Caulobacterales</taxon>
        <taxon>Caulobacteraceae</taxon>
        <taxon>Asticcacaulis</taxon>
    </lineage>
</organism>
<keyword evidence="5 9" id="KW-0798">TonB box</keyword>
<evidence type="ECO:0000259" key="11">
    <source>
        <dbReference type="Pfam" id="PF00593"/>
    </source>
</evidence>
<evidence type="ECO:0000256" key="6">
    <source>
        <dbReference type="ARBA" id="ARBA00023136"/>
    </source>
</evidence>
<protein>
    <recommendedName>
        <fullName evidence="15">TonB-denpendent receptor</fullName>
    </recommendedName>
</protein>
<dbReference type="STRING" id="1121022.GCA_000376105_03100"/>
<evidence type="ECO:0000256" key="9">
    <source>
        <dbReference type="RuleBase" id="RU003357"/>
    </source>
</evidence>
<dbReference type="Gene3D" id="2.40.170.20">
    <property type="entry name" value="TonB-dependent receptor, beta-barrel domain"/>
    <property type="match status" value="1"/>
</dbReference>
<evidence type="ECO:0000256" key="10">
    <source>
        <dbReference type="SAM" id="MobiDB-lite"/>
    </source>
</evidence>
<name>V4PQB5_9CAUL</name>
<evidence type="ECO:0000313" key="13">
    <source>
        <dbReference type="EMBL" id="ESQ90491.1"/>
    </source>
</evidence>
<dbReference type="InterPro" id="IPR039426">
    <property type="entry name" value="TonB-dep_rcpt-like"/>
</dbReference>
<dbReference type="PATRIC" id="fig|1121022.4.peg.2489"/>
<dbReference type="PROSITE" id="PS52016">
    <property type="entry name" value="TONB_DEPENDENT_REC_3"/>
    <property type="match status" value="1"/>
</dbReference>
<evidence type="ECO:0000256" key="4">
    <source>
        <dbReference type="ARBA" id="ARBA00022692"/>
    </source>
</evidence>
<dbReference type="eggNOG" id="COG4206">
    <property type="taxonomic scope" value="Bacteria"/>
</dbReference>
<dbReference type="InterPro" id="IPR000531">
    <property type="entry name" value="Beta-barrel_TonB"/>
</dbReference>
<dbReference type="Gene3D" id="2.170.130.10">
    <property type="entry name" value="TonB-dependent receptor, plug domain"/>
    <property type="match status" value="1"/>
</dbReference>
<feature type="compositionally biased region" description="Low complexity" evidence="10">
    <location>
        <begin position="70"/>
        <end position="84"/>
    </location>
</feature>
<dbReference type="Pfam" id="PF07715">
    <property type="entry name" value="Plug"/>
    <property type="match status" value="1"/>
</dbReference>
<keyword evidence="14" id="KW-1185">Reference proteome</keyword>
<evidence type="ECO:0000256" key="3">
    <source>
        <dbReference type="ARBA" id="ARBA00022452"/>
    </source>
</evidence>
<feature type="domain" description="TonB-dependent receptor plug" evidence="12">
    <location>
        <begin position="37"/>
        <end position="161"/>
    </location>
</feature>
<dbReference type="PANTHER" id="PTHR47234">
    <property type="match status" value="1"/>
</dbReference>
<comment type="similarity">
    <text evidence="8 9">Belongs to the TonB-dependent receptor family.</text>
</comment>
<evidence type="ECO:0000256" key="1">
    <source>
        <dbReference type="ARBA" id="ARBA00004571"/>
    </source>
</evidence>
<gene>
    <name evidence="13" type="ORF">ABENE_12275</name>
</gene>
<dbReference type="InterPro" id="IPR037066">
    <property type="entry name" value="Plug_dom_sf"/>
</dbReference>
<sequence>MPVTAYAQTADSAPAADDPAVEIVVTGSRIRRDPVRQAAPVTHLDQADIKRTGLTSLTDILQRLPGTTGGINSRSNSSGNNGNPPDGGGVGAGSAEVDIRYLGSRRALVLVDGQRFINGTAASGVPAAVDLNAIPESLIERVEILRDGASAVYGSDAISGVVNIITKTRQEGWAFSGQTGAYDKGDGVTELYNYSYGHTFDSTGGSLIIGGNYARQGSIFKGDRALYRFPTPGATACDSSCSSGTPNARVIVTNPLTSESMNITLKAPVLTGRPFIDLTDPTGPDSDYKAFTVADRFNFSPYNYILTPNKRIGTFVSYVQPLGERVNFKFKATYNERSSANQAAPLPLFVGPDAGNGNLLDTISIDATNPYNPFGFTLSAGGTGGTGANYAFIGKRLVEAGPRHFEQSVKTAYFNAGFDGNFDGFGKTWYWDVSGIYSTNKANQTMSGNINAAKLAKALGPVADCTGDCVPFNIFGGEGAVTQDMLSYVLFQQKDASEQSMVDFSANITGSPFELPAGPLGVAAGVEFRRLAGSFDPDPVVAAGLGSDIPALPTRGSYNVKEIYAEADVPLLKDLPGVRLLEATFAIRYFDYSTSGSDSTTKAGLSWKPVDDLRLRATWSEGFRAPSIGELYGAPSRFDGGVADPCSGFNTSGVSATIKANCITLGVPADGGYVQLNGQLPIVTGGNEALKPETSESTVVGFAYSPTWAKSLPFVDALSLEADYYNIKVDNSITSISADVLLNNCVTSLDATSCAAITRSATGSITQIRGILQNVGTLESAGVDMTLNYRAPQTALGRFGLIWQATFLDKYQTSLPSATGVTVLDYKGVENNGQAYPENRSNVTLTWQKGNMFGSLTGRHISELDEPNYDNTMKATTYTDIQFGWSPEKLGGKYEFAIGVNNLFGKTAPICLACGGYDAAYDLQGQFGYVRLSYKN</sequence>
<feature type="domain" description="TonB-dependent receptor-like beta-barrel" evidence="11">
    <location>
        <begin position="368"/>
        <end position="903"/>
    </location>
</feature>
<evidence type="ECO:0000256" key="8">
    <source>
        <dbReference type="PROSITE-ProRule" id="PRU01360"/>
    </source>
</evidence>
<keyword evidence="4 8" id="KW-0812">Transmembrane</keyword>
<evidence type="ECO:0000313" key="14">
    <source>
        <dbReference type="Proteomes" id="UP000017837"/>
    </source>
</evidence>
<dbReference type="InterPro" id="IPR012910">
    <property type="entry name" value="Plug_dom"/>
</dbReference>
<evidence type="ECO:0008006" key="15">
    <source>
        <dbReference type="Google" id="ProtNLM"/>
    </source>
</evidence>
<evidence type="ECO:0000256" key="7">
    <source>
        <dbReference type="ARBA" id="ARBA00023237"/>
    </source>
</evidence>
<keyword evidence="2 8" id="KW-0813">Transport</keyword>
<keyword evidence="3 8" id="KW-1134">Transmembrane beta strand</keyword>
<comment type="subcellular location">
    <subcellularLocation>
        <location evidence="1 8">Cell outer membrane</location>
        <topology evidence="1 8">Multi-pass membrane protein</topology>
    </subcellularLocation>
</comment>
<feature type="region of interest" description="Disordered" evidence="10">
    <location>
        <begin position="65"/>
        <end position="92"/>
    </location>
</feature>
<dbReference type="AlphaFoldDB" id="V4PQB5"/>
<dbReference type="GO" id="GO:0009279">
    <property type="term" value="C:cell outer membrane"/>
    <property type="evidence" value="ECO:0007669"/>
    <property type="project" value="UniProtKB-SubCell"/>
</dbReference>
<keyword evidence="7 8" id="KW-0998">Cell outer membrane</keyword>
<reference evidence="13 14" key="1">
    <citation type="journal article" date="2014" name="Nature">
        <title>Sequential evolution of bacterial morphology by co-option of a developmental regulator.</title>
        <authorList>
            <person name="Jiang C."/>
            <person name="Brown P.J."/>
            <person name="Ducret A."/>
            <person name="Brun Y.V."/>
        </authorList>
    </citation>
    <scope>NUCLEOTIDE SEQUENCE [LARGE SCALE GENOMIC DNA]</scope>
    <source>
        <strain evidence="13 14">DSM 16100</strain>
    </source>
</reference>
<dbReference type="PANTHER" id="PTHR47234:SF2">
    <property type="entry name" value="TONB-DEPENDENT RECEPTOR"/>
    <property type="match status" value="1"/>
</dbReference>
<dbReference type="Pfam" id="PF00593">
    <property type="entry name" value="TonB_dep_Rec_b-barrel"/>
    <property type="match status" value="1"/>
</dbReference>